<name>A0AAV1S692_9ROSI</name>
<dbReference type="EMBL" id="CAWUPB010001168">
    <property type="protein sequence ID" value="CAK7345758.1"/>
    <property type="molecule type" value="Genomic_DNA"/>
</dbReference>
<keyword evidence="9" id="KW-0732">Signal</keyword>
<protein>
    <recommendedName>
        <fullName evidence="3">glucan endo-1,3-beta-D-glucosidase</fullName>
        <ecNumber evidence="3">3.2.1.39</ecNumber>
    </recommendedName>
    <alternativeName>
        <fullName evidence="6">(1-&gt;3)-beta-glucan endohydrolase</fullName>
    </alternativeName>
    <alternativeName>
        <fullName evidence="7">Beta-1,3-endoglucanase</fullName>
    </alternativeName>
</protein>
<organism evidence="10 11">
    <name type="scientific">Dovyalis caffra</name>
    <dbReference type="NCBI Taxonomy" id="77055"/>
    <lineage>
        <taxon>Eukaryota</taxon>
        <taxon>Viridiplantae</taxon>
        <taxon>Streptophyta</taxon>
        <taxon>Embryophyta</taxon>
        <taxon>Tracheophyta</taxon>
        <taxon>Spermatophyta</taxon>
        <taxon>Magnoliopsida</taxon>
        <taxon>eudicotyledons</taxon>
        <taxon>Gunneridae</taxon>
        <taxon>Pentapetalae</taxon>
        <taxon>rosids</taxon>
        <taxon>fabids</taxon>
        <taxon>Malpighiales</taxon>
        <taxon>Salicaceae</taxon>
        <taxon>Flacourtieae</taxon>
        <taxon>Dovyalis</taxon>
    </lineage>
</organism>
<evidence type="ECO:0000256" key="4">
    <source>
        <dbReference type="ARBA" id="ARBA00022801"/>
    </source>
</evidence>
<gene>
    <name evidence="10" type="ORF">DCAF_LOCUS18420</name>
</gene>
<feature type="chain" id="PRO_5043505783" description="glucan endo-1,3-beta-D-glucosidase" evidence="9">
    <location>
        <begin position="16"/>
        <end position="173"/>
    </location>
</feature>
<accession>A0AAV1S692</accession>
<dbReference type="GO" id="GO:0042973">
    <property type="term" value="F:glucan endo-1,3-beta-D-glucosidase activity"/>
    <property type="evidence" value="ECO:0007669"/>
    <property type="project" value="UniProtKB-EC"/>
</dbReference>
<evidence type="ECO:0000256" key="9">
    <source>
        <dbReference type="SAM" id="SignalP"/>
    </source>
</evidence>
<evidence type="ECO:0000256" key="1">
    <source>
        <dbReference type="ARBA" id="ARBA00000382"/>
    </source>
</evidence>
<sequence>MACLWLVLILSFAVALQDQIRKTSATLENIGVCYGMTGNNLPPATDVINLYKKYKIGNIRLFDPNPDALNALKGTQIQVTLGVRNEDVPNLAASLEAANSWVTVNVQPYLHDNPILLSYISVGNEIIPGPYSGNVLAAMKNLRTVLDQRKLAAIKGALQVKLVNSMTSKRLNR</sequence>
<proteinExistence type="inferred from homology"/>
<dbReference type="InterPro" id="IPR017853">
    <property type="entry name" value="GH"/>
</dbReference>
<dbReference type="Pfam" id="PF00332">
    <property type="entry name" value="Glyco_hydro_17"/>
    <property type="match status" value="1"/>
</dbReference>
<dbReference type="SUPFAM" id="SSF51445">
    <property type="entry name" value="(Trans)glycosidases"/>
    <property type="match status" value="1"/>
</dbReference>
<keyword evidence="4" id="KW-0378">Hydrolase</keyword>
<keyword evidence="11" id="KW-1185">Reference proteome</keyword>
<comment type="similarity">
    <text evidence="2 8">Belongs to the glycosyl hydrolase 17 family.</text>
</comment>
<comment type="catalytic activity">
    <reaction evidence="1">
        <text>Hydrolysis of (1-&gt;3)-beta-D-glucosidic linkages in (1-&gt;3)-beta-D-glucans.</text>
        <dbReference type="EC" id="3.2.1.39"/>
    </reaction>
</comment>
<dbReference type="Proteomes" id="UP001314170">
    <property type="component" value="Unassembled WGS sequence"/>
</dbReference>
<dbReference type="InterPro" id="IPR000490">
    <property type="entry name" value="Glyco_hydro_17"/>
</dbReference>
<evidence type="ECO:0000256" key="8">
    <source>
        <dbReference type="RuleBase" id="RU004335"/>
    </source>
</evidence>
<feature type="signal peptide" evidence="9">
    <location>
        <begin position="1"/>
        <end position="15"/>
    </location>
</feature>
<evidence type="ECO:0000313" key="10">
    <source>
        <dbReference type="EMBL" id="CAK7345758.1"/>
    </source>
</evidence>
<comment type="caution">
    <text evidence="10">The sequence shown here is derived from an EMBL/GenBank/DDBJ whole genome shotgun (WGS) entry which is preliminary data.</text>
</comment>
<dbReference type="EC" id="3.2.1.39" evidence="3"/>
<reference evidence="10 11" key="1">
    <citation type="submission" date="2024-01" db="EMBL/GenBank/DDBJ databases">
        <authorList>
            <person name="Waweru B."/>
        </authorList>
    </citation>
    <scope>NUCLEOTIDE SEQUENCE [LARGE SCALE GENOMIC DNA]</scope>
</reference>
<evidence type="ECO:0000256" key="3">
    <source>
        <dbReference type="ARBA" id="ARBA00012780"/>
    </source>
</evidence>
<evidence type="ECO:0000256" key="5">
    <source>
        <dbReference type="ARBA" id="ARBA00023295"/>
    </source>
</evidence>
<dbReference type="Gene3D" id="3.20.20.80">
    <property type="entry name" value="Glycosidases"/>
    <property type="match status" value="1"/>
</dbReference>
<evidence type="ECO:0000256" key="7">
    <source>
        <dbReference type="ARBA" id="ARBA00033417"/>
    </source>
</evidence>
<dbReference type="GO" id="GO:0005975">
    <property type="term" value="P:carbohydrate metabolic process"/>
    <property type="evidence" value="ECO:0007669"/>
    <property type="project" value="InterPro"/>
</dbReference>
<evidence type="ECO:0000256" key="2">
    <source>
        <dbReference type="ARBA" id="ARBA00008773"/>
    </source>
</evidence>
<dbReference type="PANTHER" id="PTHR32227">
    <property type="entry name" value="GLUCAN ENDO-1,3-BETA-GLUCOSIDASE BG1-RELATED-RELATED"/>
    <property type="match status" value="1"/>
</dbReference>
<dbReference type="InterPro" id="IPR044965">
    <property type="entry name" value="Glyco_hydro_17_plant"/>
</dbReference>
<keyword evidence="5" id="KW-0326">Glycosidase</keyword>
<dbReference type="AlphaFoldDB" id="A0AAV1S692"/>
<evidence type="ECO:0000313" key="11">
    <source>
        <dbReference type="Proteomes" id="UP001314170"/>
    </source>
</evidence>
<evidence type="ECO:0000256" key="6">
    <source>
        <dbReference type="ARBA" id="ARBA00033335"/>
    </source>
</evidence>